<gene>
    <name evidence="7" type="ORF">SAMN05444714_1668</name>
</gene>
<dbReference type="Gene3D" id="3.40.50.970">
    <property type="match status" value="2"/>
</dbReference>
<dbReference type="GO" id="GO:0050660">
    <property type="term" value="F:flavin adenine dinucleotide binding"/>
    <property type="evidence" value="ECO:0007669"/>
    <property type="project" value="TreeGrafter"/>
</dbReference>
<dbReference type="AlphaFoldDB" id="A0A1I6MES8"/>
<evidence type="ECO:0000259" key="4">
    <source>
        <dbReference type="Pfam" id="PF00205"/>
    </source>
</evidence>
<dbReference type="PANTHER" id="PTHR18968:SF13">
    <property type="entry name" value="ACETOLACTATE SYNTHASE CATALYTIC SUBUNIT, MITOCHONDRIAL"/>
    <property type="match status" value="1"/>
</dbReference>
<dbReference type="InterPro" id="IPR011766">
    <property type="entry name" value="TPP_enzyme_TPP-bd"/>
</dbReference>
<dbReference type="CDD" id="cd07035">
    <property type="entry name" value="TPP_PYR_POX_like"/>
    <property type="match status" value="1"/>
</dbReference>
<sequence length="543" mass="58543">MPTRPLGAQISHMLKDRGVSTIFGIPGVHNQEMYRGIEEAGITHILARHEQGAGFMADGYARATGRPGVAYVISGPGLCNIMTPMGQAYSDSVPMLVLSSVLDETEATRGQLHQMKDQEAAAATVCDWSVTAKTADAAFSLIDRALAEFQTRRMRPKHIQVPISVLEAQAPEAPSASEWPIGAVGEADPLRLEALREWLRASKRPLFIFGGGATRDLNVILGAQTGGDQVSRMVQDMGAAVMTTYAGRGRISPNYALNFGSMLARPESADVISTADLVIAVGTELSEVDLWRDALGHTAKLVRIDLDPEVLTDRHKADMVIHASAYGHLLATLTTMTKEPPKTGWDPAEVASFKSRMRAQINAERPGILPVVDVLKEALPDDTMIFSDMTQFAYAAKEVYPLDRPNHWHHPYGFGTLGYALPAAIGGKVGVGEQPVLAILGDYGFQYTVQELAVAVELGQNLPIIIWDNGKLGEIEDSMVRAQIAPNAVIQRNPDFLKLAEAYGAAATEPESLGDLAPALYAAFSRNVPTVIRLRSDIALTSS</sequence>
<dbReference type="InterPro" id="IPR045229">
    <property type="entry name" value="TPP_enz"/>
</dbReference>
<dbReference type="CDD" id="cd00568">
    <property type="entry name" value="TPP_enzymes"/>
    <property type="match status" value="1"/>
</dbReference>
<evidence type="ECO:0000313" key="7">
    <source>
        <dbReference type="EMBL" id="SFS14226.1"/>
    </source>
</evidence>
<dbReference type="GO" id="GO:0030976">
    <property type="term" value="F:thiamine pyrophosphate binding"/>
    <property type="evidence" value="ECO:0007669"/>
    <property type="project" value="InterPro"/>
</dbReference>
<dbReference type="GO" id="GO:0005948">
    <property type="term" value="C:acetolactate synthase complex"/>
    <property type="evidence" value="ECO:0007669"/>
    <property type="project" value="TreeGrafter"/>
</dbReference>
<evidence type="ECO:0000256" key="1">
    <source>
        <dbReference type="ARBA" id="ARBA00007812"/>
    </source>
</evidence>
<dbReference type="GO" id="GO:0003984">
    <property type="term" value="F:acetolactate synthase activity"/>
    <property type="evidence" value="ECO:0007669"/>
    <property type="project" value="TreeGrafter"/>
</dbReference>
<dbReference type="GO" id="GO:0000287">
    <property type="term" value="F:magnesium ion binding"/>
    <property type="evidence" value="ECO:0007669"/>
    <property type="project" value="InterPro"/>
</dbReference>
<dbReference type="Pfam" id="PF00205">
    <property type="entry name" value="TPP_enzyme_M"/>
    <property type="match status" value="1"/>
</dbReference>
<dbReference type="InterPro" id="IPR012000">
    <property type="entry name" value="Thiamin_PyroP_enz_cen_dom"/>
</dbReference>
<dbReference type="Pfam" id="PF02776">
    <property type="entry name" value="TPP_enzyme_N"/>
    <property type="match status" value="1"/>
</dbReference>
<keyword evidence="8" id="KW-1185">Reference proteome</keyword>
<dbReference type="Pfam" id="PF02775">
    <property type="entry name" value="TPP_enzyme_C"/>
    <property type="match status" value="1"/>
</dbReference>
<dbReference type="PANTHER" id="PTHR18968">
    <property type="entry name" value="THIAMINE PYROPHOSPHATE ENZYMES"/>
    <property type="match status" value="1"/>
</dbReference>
<dbReference type="InterPro" id="IPR029035">
    <property type="entry name" value="DHS-like_NAD/FAD-binding_dom"/>
</dbReference>
<evidence type="ECO:0000259" key="5">
    <source>
        <dbReference type="Pfam" id="PF02775"/>
    </source>
</evidence>
<dbReference type="GO" id="GO:0009097">
    <property type="term" value="P:isoleucine biosynthetic process"/>
    <property type="evidence" value="ECO:0007669"/>
    <property type="project" value="TreeGrafter"/>
</dbReference>
<feature type="domain" description="Thiamine pyrophosphate enzyme N-terminal TPP-binding" evidence="6">
    <location>
        <begin position="7"/>
        <end position="120"/>
    </location>
</feature>
<dbReference type="Proteomes" id="UP000198926">
    <property type="component" value="Unassembled WGS sequence"/>
</dbReference>
<feature type="domain" description="Thiamine pyrophosphate enzyme central" evidence="4">
    <location>
        <begin position="193"/>
        <end position="326"/>
    </location>
</feature>
<dbReference type="EMBL" id="FOZM01000001">
    <property type="protein sequence ID" value="SFS14226.1"/>
    <property type="molecule type" value="Genomic_DNA"/>
</dbReference>
<dbReference type="OrthoDB" id="4494979at2"/>
<name>A0A1I6MES8_9RHOB</name>
<organism evidence="7 8">
    <name type="scientific">Yoonia litorea</name>
    <dbReference type="NCBI Taxonomy" id="1123755"/>
    <lineage>
        <taxon>Bacteria</taxon>
        <taxon>Pseudomonadati</taxon>
        <taxon>Pseudomonadota</taxon>
        <taxon>Alphaproteobacteria</taxon>
        <taxon>Rhodobacterales</taxon>
        <taxon>Paracoccaceae</taxon>
        <taxon>Yoonia</taxon>
    </lineage>
</organism>
<dbReference type="Gene3D" id="3.40.50.1220">
    <property type="entry name" value="TPP-binding domain"/>
    <property type="match status" value="1"/>
</dbReference>
<dbReference type="InterPro" id="IPR029061">
    <property type="entry name" value="THDP-binding"/>
</dbReference>
<dbReference type="GO" id="GO:0009099">
    <property type="term" value="P:L-valine biosynthetic process"/>
    <property type="evidence" value="ECO:0007669"/>
    <property type="project" value="TreeGrafter"/>
</dbReference>
<dbReference type="SUPFAM" id="SSF52518">
    <property type="entry name" value="Thiamin diphosphate-binding fold (THDP-binding)"/>
    <property type="match status" value="2"/>
</dbReference>
<protein>
    <submittedName>
        <fullName evidence="7">Acetolactate synthase-1/2/3 large subunit/5-guanidino-2-oxopentanoate decarboxylase</fullName>
    </submittedName>
</protein>
<feature type="domain" description="Thiamine pyrophosphate enzyme TPP-binding" evidence="5">
    <location>
        <begin position="388"/>
        <end position="533"/>
    </location>
</feature>
<reference evidence="7 8" key="1">
    <citation type="submission" date="2016-10" db="EMBL/GenBank/DDBJ databases">
        <authorList>
            <person name="de Groot N.N."/>
        </authorList>
    </citation>
    <scope>NUCLEOTIDE SEQUENCE [LARGE SCALE GENOMIC DNA]</scope>
    <source>
        <strain evidence="7 8">DSM 29433</strain>
    </source>
</reference>
<evidence type="ECO:0000256" key="2">
    <source>
        <dbReference type="ARBA" id="ARBA00023052"/>
    </source>
</evidence>
<dbReference type="SUPFAM" id="SSF52467">
    <property type="entry name" value="DHS-like NAD/FAD-binding domain"/>
    <property type="match status" value="1"/>
</dbReference>
<evidence type="ECO:0000313" key="8">
    <source>
        <dbReference type="Proteomes" id="UP000198926"/>
    </source>
</evidence>
<evidence type="ECO:0000256" key="3">
    <source>
        <dbReference type="RuleBase" id="RU362132"/>
    </source>
</evidence>
<accession>A0A1I6MES8</accession>
<evidence type="ECO:0000259" key="6">
    <source>
        <dbReference type="Pfam" id="PF02776"/>
    </source>
</evidence>
<keyword evidence="2 3" id="KW-0786">Thiamine pyrophosphate</keyword>
<dbReference type="RefSeq" id="WP_090206289.1">
    <property type="nucleotide sequence ID" value="NZ_FOZM01000001.1"/>
</dbReference>
<comment type="similarity">
    <text evidence="1 3">Belongs to the TPP enzyme family.</text>
</comment>
<proteinExistence type="inferred from homology"/>
<dbReference type="STRING" id="1123755.SAMN05444714_1668"/>
<dbReference type="InterPro" id="IPR012001">
    <property type="entry name" value="Thiamin_PyroP_enz_TPP-bd_dom"/>
</dbReference>